<evidence type="ECO:0000313" key="7">
    <source>
        <dbReference type="Proteomes" id="UP001156398"/>
    </source>
</evidence>
<dbReference type="EMBL" id="JAAGKO020000005">
    <property type="protein sequence ID" value="MDI5962201.1"/>
    <property type="molecule type" value="Genomic_DNA"/>
</dbReference>
<keyword evidence="2" id="KW-0238">DNA-binding</keyword>
<reference evidence="6 7" key="1">
    <citation type="submission" date="2023-05" db="EMBL/GenBank/DDBJ databases">
        <title>Streptantibioticus silvisoli sp. nov., acidotolerant actinomycetes 1 from pine litter.</title>
        <authorList>
            <person name="Swiecimska M."/>
            <person name="Golinska P."/>
            <person name="Sangal V."/>
            <person name="Wachnowicz B."/>
            <person name="Goodfellow M."/>
        </authorList>
    </citation>
    <scope>NUCLEOTIDE SEQUENCE</scope>
    <source>
        <strain evidence="6">SL13</strain>
        <strain evidence="5 7">SL54</strain>
    </source>
</reference>
<dbReference type="RefSeq" id="WP_271317059.1">
    <property type="nucleotide sequence ID" value="NZ_JAAGKO020000005.1"/>
</dbReference>
<dbReference type="AlphaFoldDB" id="A0AA90H8M6"/>
<sequence length="133" mass="15056">MTQRTDDELATQWHDLMGRYHRTTCALDRTLTTLHGLTASDFEVLQQLHACRLGEPVRMGELGERVHLSQSALSRLITRLEGAGLVERGTCADDRRSAWTRVTDAGSRRFLEARPTQRAILRERMTPSADAPR</sequence>
<dbReference type="PROSITE" id="PS01117">
    <property type="entry name" value="HTH_MARR_1"/>
    <property type="match status" value="1"/>
</dbReference>
<accession>A0AA90H8M6</accession>
<keyword evidence="3" id="KW-0804">Transcription</keyword>
<name>A0AA90H8M6_9ACTN</name>
<evidence type="ECO:0000313" key="5">
    <source>
        <dbReference type="EMBL" id="MDI5962201.1"/>
    </source>
</evidence>
<dbReference type="Gene3D" id="1.10.10.10">
    <property type="entry name" value="Winged helix-like DNA-binding domain superfamily/Winged helix DNA-binding domain"/>
    <property type="match status" value="1"/>
</dbReference>
<dbReference type="SMART" id="SM00347">
    <property type="entry name" value="HTH_MARR"/>
    <property type="match status" value="1"/>
</dbReference>
<dbReference type="InterPro" id="IPR023187">
    <property type="entry name" value="Tscrpt_reg_MarR-type_CS"/>
</dbReference>
<evidence type="ECO:0000256" key="1">
    <source>
        <dbReference type="ARBA" id="ARBA00023015"/>
    </source>
</evidence>
<evidence type="ECO:0000259" key="4">
    <source>
        <dbReference type="PROSITE" id="PS50995"/>
    </source>
</evidence>
<feature type="domain" description="HTH marR-type" evidence="4">
    <location>
        <begin position="13"/>
        <end position="133"/>
    </location>
</feature>
<gene>
    <name evidence="5" type="ORF">POF43_005625</name>
    <name evidence="6" type="ORF">POF50_024525</name>
</gene>
<dbReference type="GO" id="GO:0003677">
    <property type="term" value="F:DNA binding"/>
    <property type="evidence" value="ECO:0007669"/>
    <property type="project" value="UniProtKB-KW"/>
</dbReference>
<proteinExistence type="predicted"/>
<dbReference type="Pfam" id="PF12802">
    <property type="entry name" value="MarR_2"/>
    <property type="match status" value="1"/>
</dbReference>
<comment type="caution">
    <text evidence="6">The sequence shown here is derived from an EMBL/GenBank/DDBJ whole genome shotgun (WGS) entry which is preliminary data.</text>
</comment>
<dbReference type="PROSITE" id="PS50995">
    <property type="entry name" value="HTH_MARR_2"/>
    <property type="match status" value="1"/>
</dbReference>
<dbReference type="InterPro" id="IPR036390">
    <property type="entry name" value="WH_DNA-bd_sf"/>
</dbReference>
<dbReference type="GO" id="GO:0006950">
    <property type="term" value="P:response to stress"/>
    <property type="evidence" value="ECO:0007669"/>
    <property type="project" value="TreeGrafter"/>
</dbReference>
<dbReference type="GO" id="GO:0003700">
    <property type="term" value="F:DNA-binding transcription factor activity"/>
    <property type="evidence" value="ECO:0007669"/>
    <property type="project" value="InterPro"/>
</dbReference>
<dbReference type="InterPro" id="IPR036388">
    <property type="entry name" value="WH-like_DNA-bd_sf"/>
</dbReference>
<evidence type="ECO:0000256" key="2">
    <source>
        <dbReference type="ARBA" id="ARBA00023125"/>
    </source>
</evidence>
<keyword evidence="7" id="KW-1185">Reference proteome</keyword>
<evidence type="ECO:0000313" key="6">
    <source>
        <dbReference type="EMBL" id="MDI5972467.1"/>
    </source>
</evidence>
<keyword evidence="1" id="KW-0805">Transcription regulation</keyword>
<dbReference type="EMBL" id="JABXJJ020000032">
    <property type="protein sequence ID" value="MDI5972467.1"/>
    <property type="molecule type" value="Genomic_DNA"/>
</dbReference>
<dbReference type="InterPro" id="IPR000835">
    <property type="entry name" value="HTH_MarR-typ"/>
</dbReference>
<dbReference type="PANTHER" id="PTHR33164:SF99">
    <property type="entry name" value="MARR FAMILY REGULATORY PROTEIN"/>
    <property type="match status" value="1"/>
</dbReference>
<dbReference type="SUPFAM" id="SSF46785">
    <property type="entry name" value="Winged helix' DNA-binding domain"/>
    <property type="match status" value="1"/>
</dbReference>
<dbReference type="PANTHER" id="PTHR33164">
    <property type="entry name" value="TRANSCRIPTIONAL REGULATOR, MARR FAMILY"/>
    <property type="match status" value="1"/>
</dbReference>
<evidence type="ECO:0000256" key="3">
    <source>
        <dbReference type="ARBA" id="ARBA00023163"/>
    </source>
</evidence>
<dbReference type="Proteomes" id="UP001156398">
    <property type="component" value="Unassembled WGS sequence"/>
</dbReference>
<dbReference type="InterPro" id="IPR039422">
    <property type="entry name" value="MarR/SlyA-like"/>
</dbReference>
<organism evidence="6">
    <name type="scientific">Streptantibioticus silvisoli</name>
    <dbReference type="NCBI Taxonomy" id="2705255"/>
    <lineage>
        <taxon>Bacteria</taxon>
        <taxon>Bacillati</taxon>
        <taxon>Actinomycetota</taxon>
        <taxon>Actinomycetes</taxon>
        <taxon>Kitasatosporales</taxon>
        <taxon>Streptomycetaceae</taxon>
        <taxon>Streptantibioticus</taxon>
    </lineage>
</organism>
<protein>
    <submittedName>
        <fullName evidence="6">MarR family transcriptional regulator</fullName>
    </submittedName>
</protein>